<dbReference type="RefSeq" id="WP_345396502.1">
    <property type="nucleotide sequence ID" value="NZ_BAABLA010000025.1"/>
</dbReference>
<dbReference type="InterPro" id="IPR004838">
    <property type="entry name" value="NHTrfase_class1_PyrdxlP-BS"/>
</dbReference>
<reference evidence="7" key="1">
    <citation type="journal article" date="2019" name="Int. J. Syst. Evol. Microbiol.">
        <title>The Global Catalogue of Microorganisms (GCM) 10K type strain sequencing project: providing services to taxonomists for standard genome sequencing and annotation.</title>
        <authorList>
            <consortium name="The Broad Institute Genomics Platform"/>
            <consortium name="The Broad Institute Genome Sequencing Center for Infectious Disease"/>
            <person name="Wu L."/>
            <person name="Ma J."/>
        </authorList>
    </citation>
    <scope>NUCLEOTIDE SEQUENCE [LARGE SCALE GENOMIC DNA]</scope>
    <source>
        <strain evidence="7">KCTC 32255</strain>
    </source>
</reference>
<dbReference type="InterPro" id="IPR015424">
    <property type="entry name" value="PyrdxlP-dep_Trfase"/>
</dbReference>
<comment type="cofactor">
    <cofactor evidence="1 3">
        <name>pyridoxal 5'-phosphate</name>
        <dbReference type="ChEBI" id="CHEBI:597326"/>
    </cofactor>
</comment>
<keyword evidence="7" id="KW-1185">Reference proteome</keyword>
<feature type="compositionally biased region" description="Gly residues" evidence="4">
    <location>
        <begin position="9"/>
        <end position="22"/>
    </location>
</feature>
<dbReference type="Gene3D" id="3.40.640.10">
    <property type="entry name" value="Type I PLP-dependent aspartate aminotransferase-like (Major domain)"/>
    <property type="match status" value="1"/>
</dbReference>
<dbReference type="Proteomes" id="UP001596337">
    <property type="component" value="Unassembled WGS sequence"/>
</dbReference>
<dbReference type="PANTHER" id="PTHR42885:SF1">
    <property type="entry name" value="THREONINE-PHOSPHATE DECARBOXYLASE"/>
    <property type="match status" value="1"/>
</dbReference>
<keyword evidence="3" id="KW-0032">Aminotransferase</keyword>
<evidence type="ECO:0000313" key="7">
    <source>
        <dbReference type="Proteomes" id="UP001596337"/>
    </source>
</evidence>
<dbReference type="InterPro" id="IPR015421">
    <property type="entry name" value="PyrdxlP-dep_Trfase_major"/>
</dbReference>
<sequence>MTDDLPGPFDGGPGGGSGGPGGHDLRHHGDSDVAPGLVDLAVNVRLPSPPPWLRERIAASLGDLAAYPDATEAANAVAARHGRPLDEVLVTSGAAEAFSLLAHAFRPKHAVIVHPQFTEPEVALRGAGHPVSRVLTSADDGFRLNPHAVPESADLVMVGNPTNPTSVLHPAKTLRALCRPGRVLVVDEAFADAIPGEPESLAAERLNGVIVVRSLTKTWGIAGLRAGYVLGDSALVARLRAIQPPWSVSTPAAVAVAACCGAEAALEAEALAARAERDRVVLVDGLRELGVTVAGRPRAPFILVNVPDGEKVRLRLRELGYAVRRGDTFPGLSTDWLRIAVRDAHTIRGFLDALRQALIDVG</sequence>
<name>A0ABW2BXN8_9PSEU</name>
<evidence type="ECO:0000256" key="3">
    <source>
        <dbReference type="RuleBase" id="RU000481"/>
    </source>
</evidence>
<dbReference type="GO" id="GO:0048472">
    <property type="term" value="F:threonine-phosphate decarboxylase activity"/>
    <property type="evidence" value="ECO:0007669"/>
    <property type="project" value="UniProtKB-EC"/>
</dbReference>
<dbReference type="InterPro" id="IPR004839">
    <property type="entry name" value="Aminotransferase_I/II_large"/>
</dbReference>
<dbReference type="EC" id="2.6.1.-" evidence="3"/>
<dbReference type="Gene3D" id="3.90.1150.10">
    <property type="entry name" value="Aspartate Aminotransferase, domain 1"/>
    <property type="match status" value="1"/>
</dbReference>
<evidence type="ECO:0000256" key="4">
    <source>
        <dbReference type="SAM" id="MobiDB-lite"/>
    </source>
</evidence>
<accession>A0ABW2BXN8</accession>
<evidence type="ECO:0000313" key="6">
    <source>
        <dbReference type="EMBL" id="MFC6867806.1"/>
    </source>
</evidence>
<evidence type="ECO:0000256" key="1">
    <source>
        <dbReference type="ARBA" id="ARBA00001933"/>
    </source>
</evidence>
<dbReference type="SUPFAM" id="SSF53383">
    <property type="entry name" value="PLP-dependent transferases"/>
    <property type="match status" value="1"/>
</dbReference>
<gene>
    <name evidence="6" type="primary">cobC</name>
    <name evidence="6" type="ORF">ACFQGD_11675</name>
</gene>
<proteinExistence type="inferred from homology"/>
<organism evidence="6 7">
    <name type="scientific">Haloechinothrix salitolerans</name>
    <dbReference type="NCBI Taxonomy" id="926830"/>
    <lineage>
        <taxon>Bacteria</taxon>
        <taxon>Bacillati</taxon>
        <taxon>Actinomycetota</taxon>
        <taxon>Actinomycetes</taxon>
        <taxon>Pseudonocardiales</taxon>
        <taxon>Pseudonocardiaceae</taxon>
        <taxon>Haloechinothrix</taxon>
    </lineage>
</organism>
<comment type="similarity">
    <text evidence="3">Belongs to the class-I pyridoxal-phosphate-dependent aminotransferase family.</text>
</comment>
<dbReference type="InterPro" id="IPR015422">
    <property type="entry name" value="PyrdxlP-dep_Trfase_small"/>
</dbReference>
<evidence type="ECO:0000256" key="2">
    <source>
        <dbReference type="ARBA" id="ARBA00022898"/>
    </source>
</evidence>
<dbReference type="PANTHER" id="PTHR42885">
    <property type="entry name" value="HISTIDINOL-PHOSPHATE AMINOTRANSFERASE-RELATED"/>
    <property type="match status" value="1"/>
</dbReference>
<dbReference type="EMBL" id="JBHSXX010000001">
    <property type="protein sequence ID" value="MFC6867806.1"/>
    <property type="molecule type" value="Genomic_DNA"/>
</dbReference>
<dbReference type="NCBIfam" id="NF005915">
    <property type="entry name" value="PRK07908.1"/>
    <property type="match status" value="1"/>
</dbReference>
<dbReference type="PROSITE" id="PS00105">
    <property type="entry name" value="AA_TRANSFER_CLASS_1"/>
    <property type="match status" value="1"/>
</dbReference>
<feature type="region of interest" description="Disordered" evidence="4">
    <location>
        <begin position="1"/>
        <end position="32"/>
    </location>
</feature>
<keyword evidence="6" id="KW-0456">Lyase</keyword>
<dbReference type="Pfam" id="PF00155">
    <property type="entry name" value="Aminotran_1_2"/>
    <property type="match status" value="1"/>
</dbReference>
<dbReference type="CDD" id="cd00609">
    <property type="entry name" value="AAT_like"/>
    <property type="match status" value="1"/>
</dbReference>
<keyword evidence="3" id="KW-0808">Transferase</keyword>
<keyword evidence="2" id="KW-0663">Pyridoxal phosphate</keyword>
<evidence type="ECO:0000259" key="5">
    <source>
        <dbReference type="Pfam" id="PF00155"/>
    </source>
</evidence>
<feature type="domain" description="Aminotransferase class I/classII large" evidence="5">
    <location>
        <begin position="38"/>
        <end position="354"/>
    </location>
</feature>
<comment type="caution">
    <text evidence="6">The sequence shown here is derived from an EMBL/GenBank/DDBJ whole genome shotgun (WGS) entry which is preliminary data.</text>
</comment>
<protein>
    <recommendedName>
        <fullName evidence="3">Aminotransferase</fullName>
        <ecNumber evidence="3">2.6.1.-</ecNumber>
    </recommendedName>
</protein>